<feature type="transmembrane region" description="Helical" evidence="1">
    <location>
        <begin position="144"/>
        <end position="166"/>
    </location>
</feature>
<keyword evidence="1" id="KW-1133">Transmembrane helix</keyword>
<keyword evidence="4" id="KW-1185">Reference proteome</keyword>
<dbReference type="Pfam" id="PF07786">
    <property type="entry name" value="HGSNAT_cat"/>
    <property type="match status" value="1"/>
</dbReference>
<dbReference type="InterPro" id="IPR012429">
    <property type="entry name" value="HGSNAT_cat"/>
</dbReference>
<feature type="transmembrane region" description="Helical" evidence="1">
    <location>
        <begin position="118"/>
        <end position="137"/>
    </location>
</feature>
<feature type="domain" description="Heparan-alpha-glucosaminide N-acetyltransferase catalytic" evidence="2">
    <location>
        <begin position="20"/>
        <end position="214"/>
    </location>
</feature>
<organism evidence="3 4">
    <name type="scientific">Actinorugispora endophytica</name>
    <dbReference type="NCBI Taxonomy" id="1605990"/>
    <lineage>
        <taxon>Bacteria</taxon>
        <taxon>Bacillati</taxon>
        <taxon>Actinomycetota</taxon>
        <taxon>Actinomycetes</taxon>
        <taxon>Streptosporangiales</taxon>
        <taxon>Nocardiopsidaceae</taxon>
        <taxon>Actinorugispora</taxon>
    </lineage>
</organism>
<dbReference type="Proteomes" id="UP000295281">
    <property type="component" value="Unassembled WGS sequence"/>
</dbReference>
<protein>
    <submittedName>
        <fullName evidence="3">Putative membrane protein</fullName>
    </submittedName>
</protein>
<dbReference type="RefSeq" id="WP_243742633.1">
    <property type="nucleotide sequence ID" value="NZ_SNYN01000017.1"/>
</dbReference>
<accession>A0A4R6UNT2</accession>
<evidence type="ECO:0000256" key="1">
    <source>
        <dbReference type="SAM" id="Phobius"/>
    </source>
</evidence>
<evidence type="ECO:0000259" key="2">
    <source>
        <dbReference type="Pfam" id="PF07786"/>
    </source>
</evidence>
<reference evidence="3 4" key="1">
    <citation type="submission" date="2019-03" db="EMBL/GenBank/DDBJ databases">
        <title>Genomic Encyclopedia of Type Strains, Phase IV (KMG-IV): sequencing the most valuable type-strain genomes for metagenomic binning, comparative biology and taxonomic classification.</title>
        <authorList>
            <person name="Goeker M."/>
        </authorList>
    </citation>
    <scope>NUCLEOTIDE SEQUENCE [LARGE SCALE GENOMIC DNA]</scope>
    <source>
        <strain evidence="3 4">DSM 46770</strain>
    </source>
</reference>
<comment type="caution">
    <text evidence="3">The sequence shown here is derived from an EMBL/GenBank/DDBJ whole genome shotgun (WGS) entry which is preliminary data.</text>
</comment>
<feature type="transmembrane region" description="Helical" evidence="1">
    <location>
        <begin position="186"/>
        <end position="203"/>
    </location>
</feature>
<sequence length="414" mass="42743">MSRLAPETRTQRSAWPEPGRLVGVDVARSIAVFGMFTVHLGVGSIGLLDGPAAEAFHELARGRSSALFAFLAGVSLALLSGGAHPSSDASRRRVGVKIAVRAMALTLLGMFLDLLGAPIAIILVYYAGYFLLALPLLRLGAGALAGIAAAIALLGPQLSFLIRSLIGDPGAPAASIDGLGDFFLSGYYPACTFMAFVVAGMAVGRLDLRSAPARAGLAGTGLVLAALGYGGSWLLMHPLGGVDRLTRTLAAQYYGTAAETAPAEDLLLLGDLTLEEIASLHGTVPTDSPFWLLVASPHSGTTFEIAGAVGTALVVLAACLFLADLLHRGVFPLAAAGSMVLTVYVGHVVVIAMLGGSSYDFSPFRLELFVLGALLFATLWKLLLGRGPLERLLGWSADGATRLALSGASPARRP</sequence>
<gene>
    <name evidence="3" type="ORF">EV190_11774</name>
</gene>
<feature type="transmembrane region" description="Helical" evidence="1">
    <location>
        <begin position="366"/>
        <end position="384"/>
    </location>
</feature>
<dbReference type="EMBL" id="SNYN01000017">
    <property type="protein sequence ID" value="TDQ48818.1"/>
    <property type="molecule type" value="Genomic_DNA"/>
</dbReference>
<feature type="transmembrane region" description="Helical" evidence="1">
    <location>
        <begin position="215"/>
        <end position="236"/>
    </location>
</feature>
<proteinExistence type="predicted"/>
<evidence type="ECO:0000313" key="4">
    <source>
        <dbReference type="Proteomes" id="UP000295281"/>
    </source>
</evidence>
<feature type="transmembrane region" description="Helical" evidence="1">
    <location>
        <begin position="305"/>
        <end position="323"/>
    </location>
</feature>
<name>A0A4R6UNT2_9ACTN</name>
<feature type="transmembrane region" description="Helical" evidence="1">
    <location>
        <begin position="330"/>
        <end position="354"/>
    </location>
</feature>
<keyword evidence="1" id="KW-0812">Transmembrane</keyword>
<feature type="transmembrane region" description="Helical" evidence="1">
    <location>
        <begin position="65"/>
        <end position="82"/>
    </location>
</feature>
<evidence type="ECO:0000313" key="3">
    <source>
        <dbReference type="EMBL" id="TDQ48818.1"/>
    </source>
</evidence>
<keyword evidence="1" id="KW-0472">Membrane</keyword>
<dbReference type="AlphaFoldDB" id="A0A4R6UNT2"/>